<dbReference type="InterPro" id="IPR050401">
    <property type="entry name" value="Cyclic_nucleotide_synthase"/>
</dbReference>
<dbReference type="GO" id="GO:0016020">
    <property type="term" value="C:membrane"/>
    <property type="evidence" value="ECO:0007669"/>
    <property type="project" value="UniProtKB-SubCell"/>
</dbReference>
<keyword evidence="4 9" id="KW-1133">Transmembrane helix</keyword>
<evidence type="ECO:0000256" key="3">
    <source>
        <dbReference type="ARBA" id="ARBA00022741"/>
    </source>
</evidence>
<dbReference type="InterPro" id="IPR029787">
    <property type="entry name" value="Nucleotide_cyclase"/>
</dbReference>
<dbReference type="HOGENOM" id="CLU_493292_0_0_10"/>
<evidence type="ECO:0000256" key="7">
    <source>
        <dbReference type="RuleBase" id="RU000405"/>
    </source>
</evidence>
<dbReference type="InterPro" id="IPR018297">
    <property type="entry name" value="A/G_cyclase_CS"/>
</dbReference>
<dbReference type="RefSeq" id="WP_013765519.1">
    <property type="nucleotide sequence ID" value="NC_015510.1"/>
</dbReference>
<dbReference type="Proteomes" id="UP000008461">
    <property type="component" value="Chromosome"/>
</dbReference>
<dbReference type="EMBL" id="CP002691">
    <property type="protein sequence ID" value="AEE50976.1"/>
    <property type="molecule type" value="Genomic_DNA"/>
</dbReference>
<comment type="similarity">
    <text evidence="7">Belongs to the adenylyl cyclase class-4/guanylyl cyclase family.</text>
</comment>
<evidence type="ECO:0000256" key="2">
    <source>
        <dbReference type="ARBA" id="ARBA00022692"/>
    </source>
</evidence>
<dbReference type="GO" id="GO:0000166">
    <property type="term" value="F:nucleotide binding"/>
    <property type="evidence" value="ECO:0007669"/>
    <property type="project" value="UniProtKB-KW"/>
</dbReference>
<accession>F4KPN8</accession>
<protein>
    <submittedName>
        <fullName evidence="12">Adenylate/guanylate cyclase</fullName>
    </submittedName>
</protein>
<dbReference type="CDD" id="cd07302">
    <property type="entry name" value="CHD"/>
    <property type="match status" value="1"/>
</dbReference>
<evidence type="ECO:0000256" key="5">
    <source>
        <dbReference type="ARBA" id="ARBA00023136"/>
    </source>
</evidence>
<feature type="coiled-coil region" evidence="8">
    <location>
        <begin position="155"/>
        <end position="286"/>
    </location>
</feature>
<evidence type="ECO:0000256" key="1">
    <source>
        <dbReference type="ARBA" id="ARBA00004370"/>
    </source>
</evidence>
<dbReference type="PROSITE" id="PS00452">
    <property type="entry name" value="GUANYLATE_CYCLASE_1"/>
    <property type="match status" value="1"/>
</dbReference>
<evidence type="ECO:0000256" key="4">
    <source>
        <dbReference type="ARBA" id="ARBA00022989"/>
    </source>
</evidence>
<dbReference type="eggNOG" id="COG4372">
    <property type="taxonomic scope" value="Bacteria"/>
</dbReference>
<evidence type="ECO:0000313" key="13">
    <source>
        <dbReference type="Proteomes" id="UP000008461"/>
    </source>
</evidence>
<evidence type="ECO:0000256" key="8">
    <source>
        <dbReference type="SAM" id="Coils"/>
    </source>
</evidence>
<keyword evidence="6 7" id="KW-0456">Lyase</keyword>
<name>F4KPN8_HALH1</name>
<reference key="2">
    <citation type="submission" date="2011-04" db="EMBL/GenBank/DDBJ databases">
        <title>Complete sequence of chromosome of Haliscomenobacter hydrossis DSM 1100.</title>
        <authorList>
            <consortium name="US DOE Joint Genome Institute (JGI-PGF)"/>
            <person name="Lucas S."/>
            <person name="Han J."/>
            <person name="Lapidus A."/>
            <person name="Bruce D."/>
            <person name="Goodwin L."/>
            <person name="Pitluck S."/>
            <person name="Peters L."/>
            <person name="Kyrpides N."/>
            <person name="Mavromatis K."/>
            <person name="Ivanova N."/>
            <person name="Ovchinnikova G."/>
            <person name="Pagani I."/>
            <person name="Daligault H."/>
            <person name="Detter J.C."/>
            <person name="Han C."/>
            <person name="Land M."/>
            <person name="Hauser L."/>
            <person name="Markowitz V."/>
            <person name="Cheng J.-F."/>
            <person name="Hugenholtz P."/>
            <person name="Woyke T."/>
            <person name="Wu D."/>
            <person name="Verbarg S."/>
            <person name="Frueling A."/>
            <person name="Brambilla E."/>
            <person name="Klenk H.-P."/>
            <person name="Eisen J.A."/>
        </authorList>
    </citation>
    <scope>NUCLEOTIDE SEQUENCE</scope>
    <source>
        <strain>DSM 1100</strain>
    </source>
</reference>
<dbReference type="SUPFAM" id="SSF55073">
    <property type="entry name" value="Nucleotide cyclase"/>
    <property type="match status" value="1"/>
</dbReference>
<dbReference type="GO" id="GO:0035556">
    <property type="term" value="P:intracellular signal transduction"/>
    <property type="evidence" value="ECO:0007669"/>
    <property type="project" value="InterPro"/>
</dbReference>
<evidence type="ECO:0000256" key="9">
    <source>
        <dbReference type="SAM" id="Phobius"/>
    </source>
</evidence>
<dbReference type="PANTHER" id="PTHR11920">
    <property type="entry name" value="GUANYLYL CYCLASE"/>
    <property type="match status" value="1"/>
</dbReference>
<dbReference type="InterPro" id="IPR001054">
    <property type="entry name" value="A/G_cyclase"/>
</dbReference>
<feature type="coiled-coil region" evidence="8">
    <location>
        <begin position="316"/>
        <end position="343"/>
    </location>
</feature>
<feature type="signal peptide" evidence="10">
    <location>
        <begin position="1"/>
        <end position="19"/>
    </location>
</feature>
<proteinExistence type="inferred from homology"/>
<dbReference type="PANTHER" id="PTHR11920:SF335">
    <property type="entry name" value="GUANYLATE CYCLASE"/>
    <property type="match status" value="1"/>
</dbReference>
<dbReference type="PROSITE" id="PS50125">
    <property type="entry name" value="GUANYLATE_CYCLASE_2"/>
    <property type="match status" value="1"/>
</dbReference>
<dbReference type="eggNOG" id="COG2114">
    <property type="taxonomic scope" value="Bacteria"/>
</dbReference>
<keyword evidence="2 9" id="KW-0812">Transmembrane</keyword>
<dbReference type="Gene3D" id="3.30.70.1230">
    <property type="entry name" value="Nucleotide cyclase"/>
    <property type="match status" value="1"/>
</dbReference>
<dbReference type="KEGG" id="hhy:Halhy_3114"/>
<dbReference type="STRING" id="760192.Halhy_3114"/>
<feature type="chain" id="PRO_5003315882" evidence="10">
    <location>
        <begin position="20"/>
        <end position="552"/>
    </location>
</feature>
<dbReference type="SMART" id="SM00044">
    <property type="entry name" value="CYCc"/>
    <property type="match status" value="1"/>
</dbReference>
<dbReference type="GO" id="GO:0004016">
    <property type="term" value="F:adenylate cyclase activity"/>
    <property type="evidence" value="ECO:0007669"/>
    <property type="project" value="UniProtKB-ARBA"/>
</dbReference>
<keyword evidence="10" id="KW-0732">Signal</keyword>
<evidence type="ECO:0000313" key="12">
    <source>
        <dbReference type="EMBL" id="AEE50976.1"/>
    </source>
</evidence>
<keyword evidence="5 9" id="KW-0472">Membrane</keyword>
<keyword evidence="8" id="KW-0175">Coiled coil</keyword>
<comment type="subcellular location">
    <subcellularLocation>
        <location evidence="1">Membrane</location>
    </subcellularLocation>
</comment>
<organism evidence="12 13">
    <name type="scientific">Haliscomenobacter hydrossis (strain ATCC 27775 / DSM 1100 / LMG 10767 / O)</name>
    <dbReference type="NCBI Taxonomy" id="760192"/>
    <lineage>
        <taxon>Bacteria</taxon>
        <taxon>Pseudomonadati</taxon>
        <taxon>Bacteroidota</taxon>
        <taxon>Saprospiria</taxon>
        <taxon>Saprospirales</taxon>
        <taxon>Haliscomenobacteraceae</taxon>
        <taxon>Haliscomenobacter</taxon>
    </lineage>
</organism>
<feature type="domain" description="Guanylate cyclase" evidence="11">
    <location>
        <begin position="368"/>
        <end position="499"/>
    </location>
</feature>
<sequence>MKYSIIGLLILFSFNLAWAQSPQELEKQLQEASDAQEKITLNQQLANAYLATDVEKALVFAKAASRESINSGNKVQAAASNYLIATIAERKRDDNNFRLYMKNAINFAKEANDLDMLVRSTEKLSSHYAKKREYDDAFKHTKDAFTFVNSKGYNMSDLENKYNTQRMSLDREKRTLESQISQMQGRLADLSAEKNQLSTEKSKLEEKQEELVKENLLAEEVITRKEEDIMTISKAKNQAEDAAKAKEAEVKQLSRENLEQQLVLKVKEASLAEAQLEAELQKNEVQARNKFVQLSGLVALFFLLLSVLLFGRFRAKQKSEKTLAEKNRIIEQEKSRNEELLLNILPKNIADELKASGKAKARRYDQVTVLFSDFVNFTKIAEQLSPEELVEELDKCFKAFDHIIKQYPDIEKIKTIGDAYMCASGLSERKGLPNNLIQAALDMQSYLHEYKELRIKQGKPYFEARIGMHTGPVVAGVVGDIKFAYDIWGDTVNLASRIESNSEAGQVNISQDTYNLIRYRYECDYRGKMPAKNKGELDMYYVHKKSSVVEAS</sequence>
<gene>
    <name evidence="12" type="ordered locus">Halhy_3114</name>
</gene>
<keyword evidence="3" id="KW-0547">Nucleotide-binding</keyword>
<reference evidence="12 13" key="1">
    <citation type="journal article" date="2011" name="Stand. Genomic Sci.">
        <title>Complete genome sequence of Haliscomenobacter hydrossis type strain (O).</title>
        <authorList>
            <consortium name="US DOE Joint Genome Institute (JGI-PGF)"/>
            <person name="Daligault H."/>
            <person name="Lapidus A."/>
            <person name="Zeytun A."/>
            <person name="Nolan M."/>
            <person name="Lucas S."/>
            <person name="Del Rio T.G."/>
            <person name="Tice H."/>
            <person name="Cheng J.F."/>
            <person name="Tapia R."/>
            <person name="Han C."/>
            <person name="Goodwin L."/>
            <person name="Pitluck S."/>
            <person name="Liolios K."/>
            <person name="Pagani I."/>
            <person name="Ivanova N."/>
            <person name="Huntemann M."/>
            <person name="Mavromatis K."/>
            <person name="Mikhailova N."/>
            <person name="Pati A."/>
            <person name="Chen A."/>
            <person name="Palaniappan K."/>
            <person name="Land M."/>
            <person name="Hauser L."/>
            <person name="Brambilla E.M."/>
            <person name="Rohde M."/>
            <person name="Verbarg S."/>
            <person name="Goker M."/>
            <person name="Bristow J."/>
            <person name="Eisen J.A."/>
            <person name="Markowitz V."/>
            <person name="Hugenholtz P."/>
            <person name="Kyrpides N.C."/>
            <person name="Klenk H.P."/>
            <person name="Woyke T."/>
        </authorList>
    </citation>
    <scope>NUCLEOTIDE SEQUENCE [LARGE SCALE GENOMIC DNA]</scope>
    <source>
        <strain evidence="13">ATCC 27775 / DSM 1100 / LMG 10767 / O</strain>
    </source>
</reference>
<feature type="transmembrane region" description="Helical" evidence="9">
    <location>
        <begin position="291"/>
        <end position="311"/>
    </location>
</feature>
<keyword evidence="13" id="KW-1185">Reference proteome</keyword>
<dbReference type="AlphaFoldDB" id="F4KPN8"/>
<evidence type="ECO:0000259" key="11">
    <source>
        <dbReference type="PROSITE" id="PS50125"/>
    </source>
</evidence>
<evidence type="ECO:0000256" key="6">
    <source>
        <dbReference type="ARBA" id="ARBA00023239"/>
    </source>
</evidence>
<dbReference type="Pfam" id="PF00211">
    <property type="entry name" value="Guanylate_cyc"/>
    <property type="match status" value="1"/>
</dbReference>
<dbReference type="Gene3D" id="6.10.250.780">
    <property type="match status" value="1"/>
</dbReference>
<dbReference type="GO" id="GO:0009190">
    <property type="term" value="P:cyclic nucleotide biosynthetic process"/>
    <property type="evidence" value="ECO:0007669"/>
    <property type="project" value="InterPro"/>
</dbReference>
<evidence type="ECO:0000256" key="10">
    <source>
        <dbReference type="SAM" id="SignalP"/>
    </source>
</evidence>